<keyword evidence="4" id="KW-1185">Reference proteome</keyword>
<dbReference type="PANTHER" id="PTHR33627">
    <property type="entry name" value="TRANSPOSASE"/>
    <property type="match status" value="1"/>
</dbReference>
<dbReference type="EMBL" id="JACJIJ010000002">
    <property type="protein sequence ID" value="MBA9056719.1"/>
    <property type="molecule type" value="Genomic_DNA"/>
</dbReference>
<dbReference type="InterPro" id="IPR038721">
    <property type="entry name" value="IS701-like_DDE_dom"/>
</dbReference>
<evidence type="ECO:0000313" key="4">
    <source>
        <dbReference type="Proteomes" id="UP000577386"/>
    </source>
</evidence>
<dbReference type="AlphaFoldDB" id="A0A7W3NU14"/>
<organism evidence="3 4">
    <name type="scientific">Streptomyces murinus</name>
    <dbReference type="NCBI Taxonomy" id="33900"/>
    <lineage>
        <taxon>Bacteria</taxon>
        <taxon>Bacillati</taxon>
        <taxon>Actinomycetota</taxon>
        <taxon>Actinomycetes</taxon>
        <taxon>Kitasatosporales</taxon>
        <taxon>Streptomycetaceae</taxon>
        <taxon>Streptomyces</taxon>
    </lineage>
</organism>
<evidence type="ECO:0000256" key="1">
    <source>
        <dbReference type="SAM" id="MobiDB-lite"/>
    </source>
</evidence>
<dbReference type="InterPro" id="IPR039365">
    <property type="entry name" value="IS701-like"/>
</dbReference>
<protein>
    <submittedName>
        <fullName evidence="3">SRSO17 transposase</fullName>
    </submittedName>
</protein>
<proteinExistence type="predicted"/>
<feature type="domain" description="Transposase IS701-like DDE" evidence="2">
    <location>
        <begin position="3"/>
        <end position="93"/>
    </location>
</feature>
<sequence>MREYVVEHLHDEAAVLVVDETGDVKKGTHTVAVQRQYTGTAGRIENSQIAVFLVCAGERGHAAPDQELYIPRPWTCDPAAGLRDSARAPSSRPSRSRTAR</sequence>
<name>A0A7W3NU14_STRMR</name>
<dbReference type="Pfam" id="PF13546">
    <property type="entry name" value="DDE_5"/>
    <property type="match status" value="1"/>
</dbReference>
<reference evidence="3 4" key="1">
    <citation type="submission" date="2020-08" db="EMBL/GenBank/DDBJ databases">
        <title>Sequencing the genomes of 1000 actinobacteria strains.</title>
        <authorList>
            <person name="Klenk H.-P."/>
        </authorList>
    </citation>
    <scope>NUCLEOTIDE SEQUENCE [LARGE SCALE GENOMIC DNA]</scope>
    <source>
        <strain evidence="3 4">DSM 41827</strain>
    </source>
</reference>
<evidence type="ECO:0000313" key="3">
    <source>
        <dbReference type="EMBL" id="MBA9056719.1"/>
    </source>
</evidence>
<dbReference type="PANTHER" id="PTHR33627:SF1">
    <property type="entry name" value="TRANSPOSASE"/>
    <property type="match status" value="1"/>
</dbReference>
<evidence type="ECO:0000259" key="2">
    <source>
        <dbReference type="Pfam" id="PF13546"/>
    </source>
</evidence>
<dbReference type="Proteomes" id="UP000577386">
    <property type="component" value="Unassembled WGS sequence"/>
</dbReference>
<comment type="caution">
    <text evidence="3">The sequence shown here is derived from an EMBL/GenBank/DDBJ whole genome shotgun (WGS) entry which is preliminary data.</text>
</comment>
<accession>A0A7W3NU14</accession>
<feature type="region of interest" description="Disordered" evidence="1">
    <location>
        <begin position="80"/>
        <end position="100"/>
    </location>
</feature>
<gene>
    <name evidence="3" type="ORF">HDA42_005897</name>
</gene>